<gene>
    <name evidence="2" type="ORF">VKT23_007664</name>
</gene>
<dbReference type="InterPro" id="IPR002213">
    <property type="entry name" value="UDP_glucos_trans"/>
</dbReference>
<keyword evidence="1" id="KW-0808">Transferase</keyword>
<dbReference type="InterPro" id="IPR050481">
    <property type="entry name" value="UDP-glycosyltransf_plant"/>
</dbReference>
<sequence>MNVPAQMQKHILFHCIPGWGHYKPIFPLAVQVLQSRPNVIITVLIQVTVYPKLLAEFDKLPPGVQEDVRARFNVINISGVPQNPLVPLLSFEPTFQAIWNGEPIKCRSSGKEYTLLKPTVAVMDPFAGYAIEAIRETAGSSFPIVTWGTSTAGSALRVFKEPGKEVDMKLIRYGTEQELMPIMPRFVDEITGRVVSVPGVPPMYDYEYYPQEIPLVGNIFVEIARKYIPTTDGMFIASSSAYDGKSVEGLKEWFGARGKDIYPVGPLSLPGPPSSQEKGKAVVEFLDEMQAKCGEKSMSFGTVFWPKNPEKVWAVVEEILASGTPLVWAHPSPFCKVPEDKLKMFHDSEIAFEAQWVPQETILSHPATGWFISHGGWNSIQEAMVYQVPQIYWPQAADQPPNAATVTFEHKAGFELIQVRTGERGTGRPYRFKDADPKDVPTFTVEAVREEIRDILNKLKSDEGLVVRKNFEKMSKEFLSGWDEGGEARDSVERFLRKFVD</sequence>
<dbReference type="Gene3D" id="3.40.50.2000">
    <property type="entry name" value="Glycogen Phosphorylase B"/>
    <property type="match status" value="2"/>
</dbReference>
<proteinExistence type="predicted"/>
<evidence type="ECO:0008006" key="4">
    <source>
        <dbReference type="Google" id="ProtNLM"/>
    </source>
</evidence>
<reference evidence="2 3" key="1">
    <citation type="submission" date="2024-01" db="EMBL/GenBank/DDBJ databases">
        <title>A draft genome for the cacao thread blight pathogen Marasmiellus scandens.</title>
        <authorList>
            <person name="Baruah I.K."/>
            <person name="Leung J."/>
            <person name="Bukari Y."/>
            <person name="Amoako-Attah I."/>
            <person name="Meinhardt L.W."/>
            <person name="Bailey B.A."/>
            <person name="Cohen S.P."/>
        </authorList>
    </citation>
    <scope>NUCLEOTIDE SEQUENCE [LARGE SCALE GENOMIC DNA]</scope>
    <source>
        <strain evidence="2 3">GH-19</strain>
    </source>
</reference>
<name>A0ABR1JKG7_9AGAR</name>
<accession>A0ABR1JKG7</accession>
<organism evidence="2 3">
    <name type="scientific">Marasmiellus scandens</name>
    <dbReference type="NCBI Taxonomy" id="2682957"/>
    <lineage>
        <taxon>Eukaryota</taxon>
        <taxon>Fungi</taxon>
        <taxon>Dikarya</taxon>
        <taxon>Basidiomycota</taxon>
        <taxon>Agaricomycotina</taxon>
        <taxon>Agaricomycetes</taxon>
        <taxon>Agaricomycetidae</taxon>
        <taxon>Agaricales</taxon>
        <taxon>Marasmiineae</taxon>
        <taxon>Omphalotaceae</taxon>
        <taxon>Marasmiellus</taxon>
    </lineage>
</organism>
<keyword evidence="3" id="KW-1185">Reference proteome</keyword>
<protein>
    <recommendedName>
        <fullName evidence="4">UDP-Glycosyltransferase/glycogen phosphorylase</fullName>
    </recommendedName>
</protein>
<comment type="caution">
    <text evidence="2">The sequence shown here is derived from an EMBL/GenBank/DDBJ whole genome shotgun (WGS) entry which is preliminary data.</text>
</comment>
<dbReference type="SUPFAM" id="SSF53756">
    <property type="entry name" value="UDP-Glycosyltransferase/glycogen phosphorylase"/>
    <property type="match status" value="1"/>
</dbReference>
<evidence type="ECO:0000313" key="2">
    <source>
        <dbReference type="EMBL" id="KAK7463078.1"/>
    </source>
</evidence>
<evidence type="ECO:0000313" key="3">
    <source>
        <dbReference type="Proteomes" id="UP001498398"/>
    </source>
</evidence>
<dbReference type="PANTHER" id="PTHR48049:SF132">
    <property type="entry name" value="GLYCOSYLTRANSFERASE"/>
    <property type="match status" value="1"/>
</dbReference>
<dbReference type="Pfam" id="PF00201">
    <property type="entry name" value="UDPGT"/>
    <property type="match status" value="1"/>
</dbReference>
<dbReference type="CDD" id="cd03784">
    <property type="entry name" value="GT1_Gtf-like"/>
    <property type="match status" value="1"/>
</dbReference>
<dbReference type="PANTHER" id="PTHR48049">
    <property type="entry name" value="GLYCOSYLTRANSFERASE"/>
    <property type="match status" value="1"/>
</dbReference>
<dbReference type="EMBL" id="JBANRG010000010">
    <property type="protein sequence ID" value="KAK7463078.1"/>
    <property type="molecule type" value="Genomic_DNA"/>
</dbReference>
<evidence type="ECO:0000256" key="1">
    <source>
        <dbReference type="ARBA" id="ARBA00022679"/>
    </source>
</evidence>
<dbReference type="Proteomes" id="UP001498398">
    <property type="component" value="Unassembled WGS sequence"/>
</dbReference>